<dbReference type="PANTHER" id="PTHR45885">
    <property type="entry name" value="CELL DIVISION CYCLE 5-LIKE PROTEIN"/>
    <property type="match status" value="1"/>
</dbReference>
<feature type="domain" description="Pre-mRNA splicing factor component Cdc5p/Cef1 C-terminal" evidence="3">
    <location>
        <begin position="2"/>
        <end position="65"/>
    </location>
</feature>
<accession>A0A498IK55</accession>
<evidence type="ECO:0000313" key="4">
    <source>
        <dbReference type="EMBL" id="RXH82477.1"/>
    </source>
</evidence>
<dbReference type="Pfam" id="PF11831">
    <property type="entry name" value="Myb_Cef"/>
    <property type="match status" value="1"/>
</dbReference>
<dbReference type="GO" id="GO:0000398">
    <property type="term" value="P:mRNA splicing, via spliceosome"/>
    <property type="evidence" value="ECO:0007669"/>
    <property type="project" value="InterPro"/>
</dbReference>
<evidence type="ECO:0000259" key="3">
    <source>
        <dbReference type="Pfam" id="PF11831"/>
    </source>
</evidence>
<dbReference type="GO" id="GO:0003677">
    <property type="term" value="F:DNA binding"/>
    <property type="evidence" value="ECO:0007669"/>
    <property type="project" value="UniProtKB-KW"/>
</dbReference>
<dbReference type="InterPro" id="IPR047242">
    <property type="entry name" value="CDC5L/Cef1"/>
</dbReference>
<dbReference type="GO" id="GO:0000974">
    <property type="term" value="C:Prp19 complex"/>
    <property type="evidence" value="ECO:0007669"/>
    <property type="project" value="InterPro"/>
</dbReference>
<evidence type="ECO:0000313" key="5">
    <source>
        <dbReference type="Proteomes" id="UP000290289"/>
    </source>
</evidence>
<sequence>MEQQKNLQYGFGCLPQPKNEYQIVVQPVPEDDDEPEEKTEEDMFDRLAREGAEEEARQQALLRKR</sequence>
<dbReference type="AlphaFoldDB" id="A0A498IK55"/>
<comment type="caution">
    <text evidence="4">The sequence shown here is derived from an EMBL/GenBank/DDBJ whole genome shotgun (WGS) entry which is preliminary data.</text>
</comment>
<reference evidence="4 5" key="1">
    <citation type="submission" date="2018-10" db="EMBL/GenBank/DDBJ databases">
        <title>A high-quality apple genome assembly.</title>
        <authorList>
            <person name="Hu J."/>
        </authorList>
    </citation>
    <scope>NUCLEOTIDE SEQUENCE [LARGE SCALE GENOMIC DNA]</scope>
    <source>
        <strain evidence="5">cv. HFTH1</strain>
        <tissue evidence="4">Young leaf</tissue>
    </source>
</reference>
<dbReference type="InterPro" id="IPR021786">
    <property type="entry name" value="Cdc5p/Cef1_C"/>
</dbReference>
<dbReference type="STRING" id="3750.A0A498IK55"/>
<keyword evidence="5" id="KW-1185">Reference proteome</keyword>
<name>A0A498IK55_MALDO</name>
<evidence type="ECO:0000256" key="1">
    <source>
        <dbReference type="ARBA" id="ARBA00023125"/>
    </source>
</evidence>
<proteinExistence type="predicted"/>
<dbReference type="Proteomes" id="UP000290289">
    <property type="component" value="Chromosome 12"/>
</dbReference>
<dbReference type="PANTHER" id="PTHR45885:SF1">
    <property type="entry name" value="CELL DIVISION CYCLE 5-LIKE PROTEIN"/>
    <property type="match status" value="1"/>
</dbReference>
<gene>
    <name evidence="4" type="ORF">DVH24_036818</name>
</gene>
<dbReference type="GO" id="GO:0005681">
    <property type="term" value="C:spliceosomal complex"/>
    <property type="evidence" value="ECO:0007669"/>
    <property type="project" value="TreeGrafter"/>
</dbReference>
<protein>
    <recommendedName>
        <fullName evidence="3">Pre-mRNA splicing factor component Cdc5p/Cef1 C-terminal domain-containing protein</fullName>
    </recommendedName>
</protein>
<dbReference type="EMBL" id="RDQH01000338">
    <property type="protein sequence ID" value="RXH82477.1"/>
    <property type="molecule type" value="Genomic_DNA"/>
</dbReference>
<keyword evidence="2" id="KW-0539">Nucleus</keyword>
<organism evidence="4 5">
    <name type="scientific">Malus domestica</name>
    <name type="common">Apple</name>
    <name type="synonym">Pyrus malus</name>
    <dbReference type="NCBI Taxonomy" id="3750"/>
    <lineage>
        <taxon>Eukaryota</taxon>
        <taxon>Viridiplantae</taxon>
        <taxon>Streptophyta</taxon>
        <taxon>Embryophyta</taxon>
        <taxon>Tracheophyta</taxon>
        <taxon>Spermatophyta</taxon>
        <taxon>Magnoliopsida</taxon>
        <taxon>eudicotyledons</taxon>
        <taxon>Gunneridae</taxon>
        <taxon>Pentapetalae</taxon>
        <taxon>rosids</taxon>
        <taxon>fabids</taxon>
        <taxon>Rosales</taxon>
        <taxon>Rosaceae</taxon>
        <taxon>Amygdaloideae</taxon>
        <taxon>Maleae</taxon>
        <taxon>Malus</taxon>
    </lineage>
</organism>
<keyword evidence="1" id="KW-0238">DNA-binding</keyword>
<evidence type="ECO:0000256" key="2">
    <source>
        <dbReference type="ARBA" id="ARBA00023242"/>
    </source>
</evidence>